<dbReference type="PANTHER" id="PTHR37534">
    <property type="entry name" value="TRANSCRIPTIONAL ACTIVATOR PROTEIN UGA3"/>
    <property type="match status" value="1"/>
</dbReference>
<evidence type="ECO:0000256" key="2">
    <source>
        <dbReference type="ARBA" id="ARBA00023242"/>
    </source>
</evidence>
<dbReference type="Proteomes" id="UP001358417">
    <property type="component" value="Unassembled WGS sequence"/>
</dbReference>
<dbReference type="GO" id="GO:0005634">
    <property type="term" value="C:nucleus"/>
    <property type="evidence" value="ECO:0007669"/>
    <property type="project" value="UniProtKB-SubCell"/>
</dbReference>
<keyword evidence="4" id="KW-1185">Reference proteome</keyword>
<dbReference type="RefSeq" id="XP_064701652.1">
    <property type="nucleotide sequence ID" value="XM_064852055.1"/>
</dbReference>
<comment type="subcellular location">
    <subcellularLocation>
        <location evidence="1">Nucleus</location>
    </subcellularLocation>
</comment>
<keyword evidence="2" id="KW-0539">Nucleus</keyword>
<dbReference type="GO" id="GO:0003700">
    <property type="term" value="F:DNA-binding transcription factor activity"/>
    <property type="evidence" value="ECO:0007669"/>
    <property type="project" value="TreeGrafter"/>
</dbReference>
<dbReference type="GeneID" id="89976673"/>
<evidence type="ECO:0000313" key="4">
    <source>
        <dbReference type="Proteomes" id="UP001358417"/>
    </source>
</evidence>
<evidence type="ECO:0000256" key="1">
    <source>
        <dbReference type="ARBA" id="ARBA00004123"/>
    </source>
</evidence>
<dbReference type="EMBL" id="JAVRRD010000032">
    <property type="protein sequence ID" value="KAK5046053.1"/>
    <property type="molecule type" value="Genomic_DNA"/>
</dbReference>
<evidence type="ECO:0000313" key="3">
    <source>
        <dbReference type="EMBL" id="KAK5046053.1"/>
    </source>
</evidence>
<comment type="caution">
    <text evidence="3">The sequence shown here is derived from an EMBL/GenBank/DDBJ whole genome shotgun (WGS) entry which is preliminary data.</text>
</comment>
<accession>A0AAV9MWG9</accession>
<dbReference type="Pfam" id="PF11951">
    <property type="entry name" value="Fungal_trans_2"/>
    <property type="match status" value="1"/>
</dbReference>
<reference evidence="3 4" key="1">
    <citation type="submission" date="2023-08" db="EMBL/GenBank/DDBJ databases">
        <title>Black Yeasts Isolated from many extreme environments.</title>
        <authorList>
            <person name="Coleine C."/>
            <person name="Stajich J.E."/>
            <person name="Selbmann L."/>
        </authorList>
    </citation>
    <scope>NUCLEOTIDE SEQUENCE [LARGE SCALE GENOMIC DNA]</scope>
    <source>
        <strain evidence="3 4">CCFEE 5792</strain>
    </source>
</reference>
<organism evidence="3 4">
    <name type="scientific">Exophiala bonariae</name>
    <dbReference type="NCBI Taxonomy" id="1690606"/>
    <lineage>
        <taxon>Eukaryota</taxon>
        <taxon>Fungi</taxon>
        <taxon>Dikarya</taxon>
        <taxon>Ascomycota</taxon>
        <taxon>Pezizomycotina</taxon>
        <taxon>Eurotiomycetes</taxon>
        <taxon>Chaetothyriomycetidae</taxon>
        <taxon>Chaetothyriales</taxon>
        <taxon>Herpotrichiellaceae</taxon>
        <taxon>Exophiala</taxon>
    </lineage>
</organism>
<proteinExistence type="predicted"/>
<protein>
    <submittedName>
        <fullName evidence="3">Uncharacterized protein</fullName>
    </submittedName>
</protein>
<gene>
    <name evidence="3" type="ORF">LTR84_008510</name>
</gene>
<dbReference type="GO" id="GO:0000976">
    <property type="term" value="F:transcription cis-regulatory region binding"/>
    <property type="evidence" value="ECO:0007669"/>
    <property type="project" value="TreeGrafter"/>
</dbReference>
<dbReference type="InterPro" id="IPR021858">
    <property type="entry name" value="Fun_TF"/>
</dbReference>
<dbReference type="AlphaFoldDB" id="A0AAV9MWG9"/>
<dbReference type="GO" id="GO:0045944">
    <property type="term" value="P:positive regulation of transcription by RNA polymerase II"/>
    <property type="evidence" value="ECO:0007669"/>
    <property type="project" value="TreeGrafter"/>
</dbReference>
<dbReference type="PANTHER" id="PTHR37534:SF15">
    <property type="entry name" value="ZN(II)2CYS6 TRANSCRIPTION FACTOR (EUROFUNG)"/>
    <property type="match status" value="1"/>
</dbReference>
<name>A0AAV9MWG9_9EURO</name>
<sequence length="356" mass="40415">MAIQIPSLMYGTLALSALHRFTLLNTVPETFTPEAMISNLMSRSLKHLREELKTHSPQSRHLLLHTIRTLCVCEIYSGKADSAWRIHVDGARAILSSMQSASRQSETDGERWLTSRWYSSMEALTALTDRGAVDTTDHDGQALSTGAELLHSRNQFLDIYTGYSSDLNAVFQDIGLLARRRESLLASSDLVSSANLQTQSDRLEAMLHEMIRRDRDEGLKIPSDVFLPKAQLKQFNACNVAYQYSALIHIHRRLQDKRRDSEEVQSSVQKILDTVCGILPMEALSPWALLTTPIFTAGCEALGENRALIRNLLLKLYETLRIRNVLRARDVLEKRWARTFEDDNKANNELIDFIPY</sequence>